<dbReference type="PANTHER" id="PTHR19143">
    <property type="entry name" value="FIBRINOGEN/TENASCIN/ANGIOPOEITIN"/>
    <property type="match status" value="1"/>
</dbReference>
<dbReference type="Gene3D" id="3.90.215.10">
    <property type="entry name" value="Gamma Fibrinogen, chain A, domain 1"/>
    <property type="match status" value="1"/>
</dbReference>
<dbReference type="SUPFAM" id="SSF56496">
    <property type="entry name" value="Fibrinogen C-terminal domain-like"/>
    <property type="match status" value="1"/>
</dbReference>
<feature type="chain" id="PRO_5042600003" description="Fibrinogen C-terminal domain-containing protein" evidence="2">
    <location>
        <begin position="27"/>
        <end position="319"/>
    </location>
</feature>
<keyword evidence="2" id="KW-0732">Signal</keyword>
<dbReference type="CDD" id="cd00087">
    <property type="entry name" value="FReD"/>
    <property type="match status" value="1"/>
</dbReference>
<dbReference type="GO" id="GO:0005615">
    <property type="term" value="C:extracellular space"/>
    <property type="evidence" value="ECO:0007669"/>
    <property type="project" value="TreeGrafter"/>
</dbReference>
<dbReference type="InterPro" id="IPR050373">
    <property type="entry name" value="Fibrinogen_C-term_domain"/>
</dbReference>
<feature type="region of interest" description="Disordered" evidence="1">
    <location>
        <begin position="86"/>
        <end position="111"/>
    </location>
</feature>
<dbReference type="SMART" id="SM00186">
    <property type="entry name" value="FBG"/>
    <property type="match status" value="1"/>
</dbReference>
<feature type="signal peptide" evidence="2">
    <location>
        <begin position="1"/>
        <end position="26"/>
    </location>
</feature>
<evidence type="ECO:0000256" key="2">
    <source>
        <dbReference type="SAM" id="SignalP"/>
    </source>
</evidence>
<protein>
    <recommendedName>
        <fullName evidence="3">Fibrinogen C-terminal domain-containing protein</fullName>
    </recommendedName>
</protein>
<name>A0AAG5DHG6_ANOAO</name>
<feature type="compositionally biased region" description="Polar residues" evidence="1">
    <location>
        <begin position="86"/>
        <end position="109"/>
    </location>
</feature>
<evidence type="ECO:0000256" key="1">
    <source>
        <dbReference type="SAM" id="MobiDB-lite"/>
    </source>
</evidence>
<organism evidence="4 5">
    <name type="scientific">Anopheles atroparvus</name>
    <name type="common">European mosquito</name>
    <dbReference type="NCBI Taxonomy" id="41427"/>
    <lineage>
        <taxon>Eukaryota</taxon>
        <taxon>Metazoa</taxon>
        <taxon>Ecdysozoa</taxon>
        <taxon>Arthropoda</taxon>
        <taxon>Hexapoda</taxon>
        <taxon>Insecta</taxon>
        <taxon>Pterygota</taxon>
        <taxon>Neoptera</taxon>
        <taxon>Endopterygota</taxon>
        <taxon>Diptera</taxon>
        <taxon>Nematocera</taxon>
        <taxon>Culicoidea</taxon>
        <taxon>Culicidae</taxon>
        <taxon>Anophelinae</taxon>
        <taxon>Anopheles</taxon>
    </lineage>
</organism>
<keyword evidence="5" id="KW-1185">Reference proteome</keyword>
<feature type="domain" description="Fibrinogen C-terminal" evidence="3">
    <location>
        <begin position="103"/>
        <end position="317"/>
    </location>
</feature>
<evidence type="ECO:0000313" key="5">
    <source>
        <dbReference type="Proteomes" id="UP000075880"/>
    </source>
</evidence>
<dbReference type="InterPro" id="IPR036056">
    <property type="entry name" value="Fibrinogen-like_C"/>
</dbReference>
<dbReference type="Proteomes" id="UP000075880">
    <property type="component" value="Unassembled WGS sequence"/>
</dbReference>
<dbReference type="PROSITE" id="PS51406">
    <property type="entry name" value="FIBRINOGEN_C_2"/>
    <property type="match status" value="1"/>
</dbReference>
<proteinExistence type="predicted"/>
<evidence type="ECO:0000259" key="3">
    <source>
        <dbReference type="PROSITE" id="PS51406"/>
    </source>
</evidence>
<accession>A0AAG5DHG6</accession>
<dbReference type="AlphaFoldDB" id="A0AAG5DHG6"/>
<dbReference type="InterPro" id="IPR002181">
    <property type="entry name" value="Fibrinogen_a/b/g_C_dom"/>
</dbReference>
<sequence>MCSTVSLVFLSNCVLIFWLQVSSSSAYNCTTTAQEQPIPGNANELAWLAKLDHLQSIVEMLFNSLTTLQEQSRKILAQQAACDSSPSAKQETSTDGQLLGTSPNPQESWASCKEAPVNSSGVYSIKVGDKGELLEAFCEQNSFQGGWLVIQYRFDGSMDFLRDWTDYRNGFGDIHQEFWIGLEWLHRLTSSRPYELMVEIKDFEGNYGYAHYSEFEIGSESEQYPLKKLGAYDGTAGDSLTYSAGRKFSTYDRDNDDDDTIHCAREHEGAWWHKACRFAHLNGRYLNADSHKSMVWYYFKNSIQGMAYSRMMIREINTD</sequence>
<dbReference type="Pfam" id="PF00147">
    <property type="entry name" value="Fibrinogen_C"/>
    <property type="match status" value="1"/>
</dbReference>
<dbReference type="InterPro" id="IPR014716">
    <property type="entry name" value="Fibrinogen_a/b/g_C_1"/>
</dbReference>
<evidence type="ECO:0000313" key="4">
    <source>
        <dbReference type="EnsemblMetazoa" id="ENSAATROPP010586"/>
    </source>
</evidence>
<dbReference type="PANTHER" id="PTHR19143:SF327">
    <property type="entry name" value="FI21813P1-RELATED"/>
    <property type="match status" value="1"/>
</dbReference>
<reference evidence="4" key="1">
    <citation type="submission" date="2024-04" db="UniProtKB">
        <authorList>
            <consortium name="EnsemblMetazoa"/>
        </authorList>
    </citation>
    <scope>IDENTIFICATION</scope>
    <source>
        <strain evidence="4">EBRO</strain>
    </source>
</reference>
<dbReference type="EnsemblMetazoa" id="ENSAATROPT011695">
    <property type="protein sequence ID" value="ENSAATROPP010586"/>
    <property type="gene ID" value="ENSAATROPG009527"/>
</dbReference>